<dbReference type="STRING" id="629680.SAMN04489751_1228"/>
<dbReference type="SMART" id="SM00418">
    <property type="entry name" value="HTH_ARSR"/>
    <property type="match status" value="1"/>
</dbReference>
<name>A0A1H1PG07_BRESA</name>
<evidence type="ECO:0000256" key="1">
    <source>
        <dbReference type="ARBA" id="ARBA00006817"/>
    </source>
</evidence>
<gene>
    <name evidence="3" type="ORF">SAMN04489751_1228</name>
</gene>
<dbReference type="GO" id="GO:0003677">
    <property type="term" value="F:DNA binding"/>
    <property type="evidence" value="ECO:0007669"/>
    <property type="project" value="UniProtKB-KW"/>
</dbReference>
<dbReference type="AlphaFoldDB" id="A0A1H1PG07"/>
<dbReference type="InterPro" id="IPR036388">
    <property type="entry name" value="WH-like_DNA-bd_sf"/>
</dbReference>
<organism evidence="3 4">
    <name type="scientific">Brevibacterium sandarakinum</name>
    <dbReference type="NCBI Taxonomy" id="629680"/>
    <lineage>
        <taxon>Bacteria</taxon>
        <taxon>Bacillati</taxon>
        <taxon>Actinomycetota</taxon>
        <taxon>Actinomycetes</taxon>
        <taxon>Micrococcales</taxon>
        <taxon>Brevibacteriaceae</taxon>
        <taxon>Brevibacterium</taxon>
    </lineage>
</organism>
<dbReference type="EMBL" id="LT629739">
    <property type="protein sequence ID" value="SDS10053.1"/>
    <property type="molecule type" value="Genomic_DNA"/>
</dbReference>
<evidence type="ECO:0000313" key="4">
    <source>
        <dbReference type="Proteomes" id="UP000199700"/>
    </source>
</evidence>
<dbReference type="PRINTS" id="PR00778">
    <property type="entry name" value="HTHARSR"/>
</dbReference>
<dbReference type="InterPro" id="IPR023393">
    <property type="entry name" value="START-like_dom_sf"/>
</dbReference>
<dbReference type="SUPFAM" id="SSF55961">
    <property type="entry name" value="Bet v1-like"/>
    <property type="match status" value="1"/>
</dbReference>
<keyword evidence="3" id="KW-0238">DNA-binding</keyword>
<dbReference type="InterPro" id="IPR013538">
    <property type="entry name" value="ASHA1/2-like_C"/>
</dbReference>
<feature type="domain" description="HTH arsR-type" evidence="2">
    <location>
        <begin position="27"/>
        <end position="122"/>
    </location>
</feature>
<dbReference type="CDD" id="cd00090">
    <property type="entry name" value="HTH_ARSR"/>
    <property type="match status" value="1"/>
</dbReference>
<dbReference type="Gene3D" id="1.10.10.10">
    <property type="entry name" value="Winged helix-like DNA-binding domain superfamily/Winged helix DNA-binding domain"/>
    <property type="match status" value="1"/>
</dbReference>
<protein>
    <submittedName>
        <fullName evidence="3">DNA-binding transcriptional regulator, ArsR family</fullName>
    </submittedName>
</protein>
<accession>A0A1H1PG07</accession>
<dbReference type="InterPro" id="IPR036390">
    <property type="entry name" value="WH_DNA-bd_sf"/>
</dbReference>
<dbReference type="PROSITE" id="PS50987">
    <property type="entry name" value="HTH_ARSR_2"/>
    <property type="match status" value="1"/>
</dbReference>
<evidence type="ECO:0000259" key="2">
    <source>
        <dbReference type="PROSITE" id="PS50987"/>
    </source>
</evidence>
<reference evidence="3" key="1">
    <citation type="submission" date="2016-10" db="EMBL/GenBank/DDBJ databases">
        <authorList>
            <person name="Varghese N."/>
            <person name="Submissions S."/>
        </authorList>
    </citation>
    <scope>NUCLEOTIDE SEQUENCE [LARGE SCALE GENOMIC DNA]</scope>
    <source>
        <strain evidence="3">DSM 22082</strain>
    </source>
</reference>
<dbReference type="Pfam" id="PF12840">
    <property type="entry name" value="HTH_20"/>
    <property type="match status" value="1"/>
</dbReference>
<sequence length="293" mass="33157">MTEGLGTLFQFAAANPLTYAGKYLHIRDVTDADTLDKVFKALADPTRRRLLDVLRQEDGQSLSELCEGLSMARQSVTQHLNLLVDADLVAIVRHGRERRHYLNSHPIHEMQNRWTRDFDQHHFDVIDAVKRRAEETAMTTTEEFPDFVYVTYIRATPQQVWDALTDPEITRLYWDDVAVVSDWQVGSSWAHHKGGPDRKADVWGKILETDPPKKLVFTFQPIDQDLDDEGSVASYLIEQSGEVVKLTVTHTNFADAGLHTGVSKGWPAVLAGLKSYLETGQALPDDSWDMAVR</sequence>
<dbReference type="InterPro" id="IPR001845">
    <property type="entry name" value="HTH_ArsR_DNA-bd_dom"/>
</dbReference>
<dbReference type="CDD" id="cd08893">
    <property type="entry name" value="SRPBCC_CalC_Aha1-like_GntR-HTH"/>
    <property type="match status" value="1"/>
</dbReference>
<dbReference type="SUPFAM" id="SSF46785">
    <property type="entry name" value="Winged helix' DNA-binding domain"/>
    <property type="match status" value="1"/>
</dbReference>
<dbReference type="GO" id="GO:0003700">
    <property type="term" value="F:DNA-binding transcription factor activity"/>
    <property type="evidence" value="ECO:0007669"/>
    <property type="project" value="InterPro"/>
</dbReference>
<dbReference type="InterPro" id="IPR011991">
    <property type="entry name" value="ArsR-like_HTH"/>
</dbReference>
<dbReference type="PANTHER" id="PTHR38600">
    <property type="entry name" value="TRANSCRIPTIONAL REGULATORY PROTEIN"/>
    <property type="match status" value="1"/>
</dbReference>
<proteinExistence type="inferred from homology"/>
<dbReference type="Proteomes" id="UP000199700">
    <property type="component" value="Chromosome"/>
</dbReference>
<dbReference type="Pfam" id="PF08327">
    <property type="entry name" value="AHSA1"/>
    <property type="match status" value="1"/>
</dbReference>
<evidence type="ECO:0000313" key="3">
    <source>
        <dbReference type="EMBL" id="SDS10053.1"/>
    </source>
</evidence>
<dbReference type="PANTHER" id="PTHR38600:SF1">
    <property type="entry name" value="TRANSCRIPTIONAL REGULATORY PROTEIN"/>
    <property type="match status" value="1"/>
</dbReference>
<dbReference type="Gene3D" id="3.30.530.20">
    <property type="match status" value="1"/>
</dbReference>
<keyword evidence="4" id="KW-1185">Reference proteome</keyword>
<dbReference type="NCBIfam" id="NF033788">
    <property type="entry name" value="HTH_metalloreg"/>
    <property type="match status" value="1"/>
</dbReference>
<comment type="similarity">
    <text evidence="1">Belongs to the AHA1 family.</text>
</comment>